<evidence type="ECO:0000313" key="2">
    <source>
        <dbReference type="Proteomes" id="UP001497516"/>
    </source>
</evidence>
<gene>
    <name evidence="1" type="ORF">LTRI10_LOCUS34177</name>
</gene>
<proteinExistence type="predicted"/>
<keyword evidence="2" id="KW-1185">Reference proteome</keyword>
<sequence>MDDPEEELKDELGDADELVVADGEDELAVMLVEPKIVGEDGPLSMLESEELDSCCFCKGTVGGVSNTGQF</sequence>
<dbReference type="Proteomes" id="UP001497516">
    <property type="component" value="Chromosome 6"/>
</dbReference>
<accession>A0AAV2F6M3</accession>
<protein>
    <submittedName>
        <fullName evidence="1">Uncharacterized protein</fullName>
    </submittedName>
</protein>
<dbReference type="AlphaFoldDB" id="A0AAV2F6M3"/>
<name>A0AAV2F6M3_9ROSI</name>
<evidence type="ECO:0000313" key="1">
    <source>
        <dbReference type="EMBL" id="CAL1393613.1"/>
    </source>
</evidence>
<dbReference type="EMBL" id="OZ034819">
    <property type="protein sequence ID" value="CAL1393613.1"/>
    <property type="molecule type" value="Genomic_DNA"/>
</dbReference>
<organism evidence="1 2">
    <name type="scientific">Linum trigynum</name>
    <dbReference type="NCBI Taxonomy" id="586398"/>
    <lineage>
        <taxon>Eukaryota</taxon>
        <taxon>Viridiplantae</taxon>
        <taxon>Streptophyta</taxon>
        <taxon>Embryophyta</taxon>
        <taxon>Tracheophyta</taxon>
        <taxon>Spermatophyta</taxon>
        <taxon>Magnoliopsida</taxon>
        <taxon>eudicotyledons</taxon>
        <taxon>Gunneridae</taxon>
        <taxon>Pentapetalae</taxon>
        <taxon>rosids</taxon>
        <taxon>fabids</taxon>
        <taxon>Malpighiales</taxon>
        <taxon>Linaceae</taxon>
        <taxon>Linum</taxon>
    </lineage>
</organism>
<reference evidence="1 2" key="1">
    <citation type="submission" date="2024-04" db="EMBL/GenBank/DDBJ databases">
        <authorList>
            <person name="Fracassetti M."/>
        </authorList>
    </citation>
    <scope>NUCLEOTIDE SEQUENCE [LARGE SCALE GENOMIC DNA]</scope>
</reference>